<dbReference type="SUPFAM" id="SSF47473">
    <property type="entry name" value="EF-hand"/>
    <property type="match status" value="1"/>
</dbReference>
<accession>A0A1B1AFQ3</accession>
<feature type="signal peptide" evidence="2">
    <location>
        <begin position="1"/>
        <end position="23"/>
    </location>
</feature>
<dbReference type="Proteomes" id="UP000092498">
    <property type="component" value="Chromosome"/>
</dbReference>
<dbReference type="InParanoid" id="A0A1B1AFQ3"/>
<dbReference type="PROSITE" id="PS51257">
    <property type="entry name" value="PROKAR_LIPOPROTEIN"/>
    <property type="match status" value="1"/>
</dbReference>
<dbReference type="InterPro" id="IPR002048">
    <property type="entry name" value="EF_hand_dom"/>
</dbReference>
<gene>
    <name evidence="4" type="ORF">ATE48_05545</name>
</gene>
<dbReference type="PROSITE" id="PS00018">
    <property type="entry name" value="EF_HAND_1"/>
    <property type="match status" value="2"/>
</dbReference>
<feature type="region of interest" description="Disordered" evidence="1">
    <location>
        <begin position="144"/>
        <end position="167"/>
    </location>
</feature>
<dbReference type="AlphaFoldDB" id="A0A1B1AFQ3"/>
<proteinExistence type="predicted"/>
<evidence type="ECO:0000256" key="2">
    <source>
        <dbReference type="SAM" id="SignalP"/>
    </source>
</evidence>
<keyword evidence="5" id="KW-1185">Reference proteome</keyword>
<sequence>MSIRTLAFVACAALGLTACGGRAAQDRTAPIRALLSADALMLVSFDTNGDLSVSRDEAEAGFAREFARADADNNGALSPIEFSNWSSLVLGGSQIGPYRLDFDRNVDNVITREEYDTELRARFSQYDADENGALSRTEFVRLVGQARPPTQRRQTAPTIGGAGGPGE</sequence>
<organism evidence="4 5">
    <name type="scientific">Candidatus Viadribacter manganicus</name>
    <dbReference type="NCBI Taxonomy" id="1759059"/>
    <lineage>
        <taxon>Bacteria</taxon>
        <taxon>Pseudomonadati</taxon>
        <taxon>Pseudomonadota</taxon>
        <taxon>Alphaproteobacteria</taxon>
        <taxon>Hyphomonadales</taxon>
        <taxon>Hyphomonadaceae</taxon>
        <taxon>Candidatus Viadribacter</taxon>
    </lineage>
</organism>
<keyword evidence="2" id="KW-0732">Signal</keyword>
<dbReference type="GO" id="GO:0005509">
    <property type="term" value="F:calcium ion binding"/>
    <property type="evidence" value="ECO:0007669"/>
    <property type="project" value="InterPro"/>
</dbReference>
<evidence type="ECO:0000256" key="1">
    <source>
        <dbReference type="SAM" id="MobiDB-lite"/>
    </source>
</evidence>
<reference evidence="4 5" key="1">
    <citation type="submission" date="2015-11" db="EMBL/GenBank/DDBJ databases">
        <title>Whole-Genome Sequence of Candidatus Oderbacter manganicum from the National Park Lower Oder Valley, Germany.</title>
        <authorList>
            <person name="Braun B."/>
            <person name="Liere K."/>
            <person name="Szewzyk U."/>
        </authorList>
    </citation>
    <scope>NUCLEOTIDE SEQUENCE [LARGE SCALE GENOMIC DNA]</scope>
    <source>
        <strain evidence="4 5">OTSz_A_272</strain>
    </source>
</reference>
<evidence type="ECO:0000259" key="3">
    <source>
        <dbReference type="PROSITE" id="PS50222"/>
    </source>
</evidence>
<evidence type="ECO:0000313" key="4">
    <source>
        <dbReference type="EMBL" id="ANP45416.1"/>
    </source>
</evidence>
<dbReference type="KEGG" id="cbot:ATE48_05545"/>
<dbReference type="InterPro" id="IPR018247">
    <property type="entry name" value="EF_Hand_1_Ca_BS"/>
</dbReference>
<dbReference type="Pfam" id="PF13202">
    <property type="entry name" value="EF-hand_5"/>
    <property type="match status" value="2"/>
</dbReference>
<dbReference type="PROSITE" id="PS50222">
    <property type="entry name" value="EF_HAND_2"/>
    <property type="match status" value="1"/>
</dbReference>
<name>A0A1B1AFQ3_9PROT</name>
<protein>
    <recommendedName>
        <fullName evidence="3">EF-hand domain-containing protein</fullName>
    </recommendedName>
</protein>
<dbReference type="InterPro" id="IPR011992">
    <property type="entry name" value="EF-hand-dom_pair"/>
</dbReference>
<feature type="domain" description="EF-hand" evidence="3">
    <location>
        <begin position="114"/>
        <end position="149"/>
    </location>
</feature>
<dbReference type="EMBL" id="CP013244">
    <property type="protein sequence ID" value="ANP45416.1"/>
    <property type="molecule type" value="Genomic_DNA"/>
</dbReference>
<dbReference type="STRING" id="1759059.ATE48_05545"/>
<dbReference type="OrthoDB" id="5470953at2"/>
<evidence type="ECO:0000313" key="5">
    <source>
        <dbReference type="Proteomes" id="UP000092498"/>
    </source>
</evidence>
<dbReference type="Gene3D" id="1.10.238.10">
    <property type="entry name" value="EF-hand"/>
    <property type="match status" value="2"/>
</dbReference>
<dbReference type="RefSeq" id="WP_066768687.1">
    <property type="nucleotide sequence ID" value="NZ_CP013244.1"/>
</dbReference>
<feature type="chain" id="PRO_5008518724" description="EF-hand domain-containing protein" evidence="2">
    <location>
        <begin position="24"/>
        <end position="167"/>
    </location>
</feature>